<protein>
    <submittedName>
        <fullName evidence="2">Uncharacterized protein</fullName>
    </submittedName>
</protein>
<proteinExistence type="predicted"/>
<evidence type="ECO:0000256" key="1">
    <source>
        <dbReference type="SAM" id="MobiDB-lite"/>
    </source>
</evidence>
<name>A0A4D6N6M9_VIGUN</name>
<feature type="region of interest" description="Disordered" evidence="1">
    <location>
        <begin position="74"/>
        <end position="97"/>
    </location>
</feature>
<dbReference type="Proteomes" id="UP000501690">
    <property type="component" value="Linkage Group LG9"/>
</dbReference>
<evidence type="ECO:0000313" key="2">
    <source>
        <dbReference type="EMBL" id="QCE08531.1"/>
    </source>
</evidence>
<organism evidence="2 3">
    <name type="scientific">Vigna unguiculata</name>
    <name type="common">Cowpea</name>
    <dbReference type="NCBI Taxonomy" id="3917"/>
    <lineage>
        <taxon>Eukaryota</taxon>
        <taxon>Viridiplantae</taxon>
        <taxon>Streptophyta</taxon>
        <taxon>Embryophyta</taxon>
        <taxon>Tracheophyta</taxon>
        <taxon>Spermatophyta</taxon>
        <taxon>Magnoliopsida</taxon>
        <taxon>eudicotyledons</taxon>
        <taxon>Gunneridae</taxon>
        <taxon>Pentapetalae</taxon>
        <taxon>rosids</taxon>
        <taxon>fabids</taxon>
        <taxon>Fabales</taxon>
        <taxon>Fabaceae</taxon>
        <taxon>Papilionoideae</taxon>
        <taxon>50 kb inversion clade</taxon>
        <taxon>NPAAA clade</taxon>
        <taxon>indigoferoid/millettioid clade</taxon>
        <taxon>Phaseoleae</taxon>
        <taxon>Vigna</taxon>
    </lineage>
</organism>
<accession>A0A4D6N6M9</accession>
<keyword evidence="3" id="KW-1185">Reference proteome</keyword>
<gene>
    <name evidence="2" type="ORF">DEO72_LG9g3560</name>
</gene>
<dbReference type="AlphaFoldDB" id="A0A4D6N6M9"/>
<reference evidence="2 3" key="1">
    <citation type="submission" date="2019-04" db="EMBL/GenBank/DDBJ databases">
        <title>An improved genome assembly and genetic linkage map for asparagus bean, Vigna unguiculata ssp. sesquipedialis.</title>
        <authorList>
            <person name="Xia Q."/>
            <person name="Zhang R."/>
            <person name="Dong Y."/>
        </authorList>
    </citation>
    <scope>NUCLEOTIDE SEQUENCE [LARGE SCALE GENOMIC DNA]</scope>
    <source>
        <tissue evidence="2">Leaf</tissue>
    </source>
</reference>
<sequence>MAVCYWISMILGDHPSFFWQIFWSLAGRSLSLLFGKIGFSGGLAFAIGLAVKAILTADGAPMVMYGADAGSEASVNQELHHPSRSGPAASSSTVEQPAPIQQPLNDINELQEGEAPGQPAGVREPEEAPTLEFLKNKIQRVLRKSRRLRSNVLKDIEDDLQLESASNQKLHKINEILDDIFARREDLINSGQSLITELTLTGNEGQSLFKDFTQPSSQG</sequence>
<evidence type="ECO:0000313" key="3">
    <source>
        <dbReference type="Proteomes" id="UP000501690"/>
    </source>
</evidence>
<dbReference type="EMBL" id="CP039353">
    <property type="protein sequence ID" value="QCE08531.1"/>
    <property type="molecule type" value="Genomic_DNA"/>
</dbReference>